<evidence type="ECO:0000256" key="4">
    <source>
        <dbReference type="ARBA" id="ARBA00022840"/>
    </source>
</evidence>
<dbReference type="EMBL" id="JAANNP010000001">
    <property type="protein sequence ID" value="NHC12171.1"/>
    <property type="molecule type" value="Genomic_DNA"/>
</dbReference>
<organism evidence="7 8">
    <name type="scientific">Motilibacter deserti</name>
    <dbReference type="NCBI Taxonomy" id="2714956"/>
    <lineage>
        <taxon>Bacteria</taxon>
        <taxon>Bacillati</taxon>
        <taxon>Actinomycetota</taxon>
        <taxon>Actinomycetes</taxon>
        <taxon>Motilibacterales</taxon>
        <taxon>Motilibacteraceae</taxon>
        <taxon>Motilibacter</taxon>
    </lineage>
</organism>
<evidence type="ECO:0000313" key="7">
    <source>
        <dbReference type="EMBL" id="NHC12171.1"/>
    </source>
</evidence>
<dbReference type="RefSeq" id="WP_166276115.1">
    <property type="nucleotide sequence ID" value="NZ_JAANNP010000001.1"/>
</dbReference>
<dbReference type="Proteomes" id="UP000800981">
    <property type="component" value="Unassembled WGS sequence"/>
</dbReference>
<keyword evidence="8" id="KW-1185">Reference proteome</keyword>
<dbReference type="PANTHER" id="PTHR42711:SF16">
    <property type="entry name" value="ABC TRANSPORTER ATP-BINDING PROTEIN"/>
    <property type="match status" value="1"/>
</dbReference>
<dbReference type="CDD" id="cd03230">
    <property type="entry name" value="ABC_DR_subfamily_A"/>
    <property type="match status" value="1"/>
</dbReference>
<keyword evidence="2" id="KW-0813">Transport</keyword>
<dbReference type="InterPro" id="IPR027417">
    <property type="entry name" value="P-loop_NTPase"/>
</dbReference>
<keyword evidence="3" id="KW-0547">Nucleotide-binding</keyword>
<dbReference type="SUPFAM" id="SSF52540">
    <property type="entry name" value="P-loop containing nucleoside triphosphate hydrolases"/>
    <property type="match status" value="1"/>
</dbReference>
<evidence type="ECO:0000256" key="2">
    <source>
        <dbReference type="ARBA" id="ARBA00022448"/>
    </source>
</evidence>
<evidence type="ECO:0000313" key="8">
    <source>
        <dbReference type="Proteomes" id="UP000800981"/>
    </source>
</evidence>
<proteinExistence type="predicted"/>
<evidence type="ECO:0000259" key="6">
    <source>
        <dbReference type="PROSITE" id="PS50893"/>
    </source>
</evidence>
<keyword evidence="4 7" id="KW-0067">ATP-binding</keyword>
<dbReference type="InterPro" id="IPR003439">
    <property type="entry name" value="ABC_transporter-like_ATP-bd"/>
</dbReference>
<evidence type="ECO:0000256" key="1">
    <source>
        <dbReference type="ARBA" id="ARBA00004202"/>
    </source>
</evidence>
<dbReference type="InterPro" id="IPR017871">
    <property type="entry name" value="ABC_transporter-like_CS"/>
</dbReference>
<dbReference type="SMART" id="SM00382">
    <property type="entry name" value="AAA"/>
    <property type="match status" value="1"/>
</dbReference>
<comment type="subcellular location">
    <subcellularLocation>
        <location evidence="1">Cell membrane</location>
        <topology evidence="1">Peripheral membrane protein</topology>
    </subcellularLocation>
</comment>
<feature type="domain" description="ABC transporter" evidence="6">
    <location>
        <begin position="7"/>
        <end position="237"/>
    </location>
</feature>
<dbReference type="PROSITE" id="PS00211">
    <property type="entry name" value="ABC_TRANSPORTER_1"/>
    <property type="match status" value="1"/>
</dbReference>
<dbReference type="Pfam" id="PF00005">
    <property type="entry name" value="ABC_tran"/>
    <property type="match status" value="1"/>
</dbReference>
<evidence type="ECO:0000256" key="5">
    <source>
        <dbReference type="ARBA" id="ARBA00023251"/>
    </source>
</evidence>
<dbReference type="GO" id="GO:0005524">
    <property type="term" value="F:ATP binding"/>
    <property type="evidence" value="ECO:0007669"/>
    <property type="project" value="UniProtKB-KW"/>
</dbReference>
<reference evidence="7 8" key="1">
    <citation type="submission" date="2020-03" db="EMBL/GenBank/DDBJ databases">
        <title>Two novel Motilibacter sp.</title>
        <authorList>
            <person name="Liu S."/>
        </authorList>
    </citation>
    <scope>NUCLEOTIDE SEQUENCE [LARGE SCALE GENOMIC DNA]</scope>
    <source>
        <strain evidence="7 8">E257</strain>
    </source>
</reference>
<keyword evidence="5" id="KW-0046">Antibiotic resistance</keyword>
<dbReference type="InterPro" id="IPR050763">
    <property type="entry name" value="ABC_transporter_ATP-binding"/>
</dbReference>
<comment type="caution">
    <text evidence="7">The sequence shown here is derived from an EMBL/GenBank/DDBJ whole genome shotgun (WGS) entry which is preliminary data.</text>
</comment>
<dbReference type="PROSITE" id="PS50893">
    <property type="entry name" value="ABC_TRANSPORTER_2"/>
    <property type="match status" value="1"/>
</dbReference>
<gene>
    <name evidence="7" type="ORF">G9H71_00045</name>
</gene>
<sequence>MHSPAAVEVTDLVKAYGVKGRGQVRAVDGLSLRVEPASVTAVLGPNGAGKTTTIETCEGYRRPDSGRVRVLGLDPVREARALRPRVGVMLQGGGVPNAVRPLEVLRHAAALHAHPIAPELLVERLGLGPSLGTPYRRLSGGQQQRLALALAVIGRPELVFLDEPTAGLDPQARHATWDLVNDLRAAGVTVVLTTHLLDEAERLADMVYVIDAGRVVAAGTPAELTAKGPEEALTFDARPGLELSELLLALPEGTTAAEALPGRYRVAGPMTPQTLATVTAWCAAHGVMPEGLTVGRRTLEDVFLDVTGRELRA</sequence>
<dbReference type="PANTHER" id="PTHR42711">
    <property type="entry name" value="ABC TRANSPORTER ATP-BINDING PROTEIN"/>
    <property type="match status" value="1"/>
</dbReference>
<dbReference type="Gene3D" id="3.40.50.300">
    <property type="entry name" value="P-loop containing nucleotide triphosphate hydrolases"/>
    <property type="match status" value="1"/>
</dbReference>
<accession>A0ABX0GPW8</accession>
<protein>
    <submittedName>
        <fullName evidence="7">ABC transporter ATP-binding protein</fullName>
    </submittedName>
</protein>
<evidence type="ECO:0000256" key="3">
    <source>
        <dbReference type="ARBA" id="ARBA00022741"/>
    </source>
</evidence>
<name>A0ABX0GPW8_9ACTN</name>
<dbReference type="InterPro" id="IPR003593">
    <property type="entry name" value="AAA+_ATPase"/>
</dbReference>